<dbReference type="FunFam" id="3.90.1150.10:FF:000002">
    <property type="entry name" value="Cysteine desulfurase IscS"/>
    <property type="match status" value="1"/>
</dbReference>
<dbReference type="GO" id="GO:0046872">
    <property type="term" value="F:metal ion binding"/>
    <property type="evidence" value="ECO:0007669"/>
    <property type="project" value="UniProtKB-KW"/>
</dbReference>
<dbReference type="InterPro" id="IPR015424">
    <property type="entry name" value="PyrdxlP-dep_Trfase"/>
</dbReference>
<keyword evidence="8" id="KW-0411">Iron-sulfur</keyword>
<gene>
    <name evidence="12" type="ORF">LSCM1_03454</name>
</gene>
<dbReference type="RefSeq" id="XP_067177606.1">
    <property type="nucleotide sequence ID" value="XM_067320996.1"/>
</dbReference>
<protein>
    <recommendedName>
        <fullName evidence="3">cysteine desulfurase</fullName>
        <ecNumber evidence="3">2.8.1.7</ecNumber>
    </recommendedName>
</protein>
<dbReference type="Gene3D" id="3.90.1150.10">
    <property type="entry name" value="Aspartate Aminotransferase, domain 1"/>
    <property type="match status" value="1"/>
</dbReference>
<sequence>MWRVSRVLFCTTAATASGAGAAAKAAAAVAGPPSALTLFKTRPIYMDNQATTPLDPRVLDAMLPYMTEEYGNPNSRTHQYGWTAEEAVEKARKQVADLVGASPKEIFFTSGATECNNIAIKGVGNFLKAKKNHIITLQTEHKCVLDSCRYMEMEGFEVTYLPVQKNGLVDLSVLEAAIKPTTCLVSCMAAHNEIGVLQPIREIGALCRSKKVLFHTDAAQAVGKVPVDVNADNIDVMSMSSHKIYGPKGCGALYVRRRPRVRLRSPVSGGGQERGIRSGTVATALVVGMGAACEIAMKEWKRDAAHTKKLQDRLLNGLKSRLSHLVVNGDAERRLPGNLNISFSCVEGESLLMGMKDVAVSSGSACTSASLEPSYVLRALGVDAENAHTSIRFGIGRFTTEKEVDVVIEECVKNVERLRELSPLWDLMQEGKTLADVQWR</sequence>
<dbReference type="Pfam" id="PF00266">
    <property type="entry name" value="Aminotran_5"/>
    <property type="match status" value="1"/>
</dbReference>
<name>A0A836KID5_9TRYP</name>
<dbReference type="HAMAP" id="MF_00331">
    <property type="entry name" value="Cys_desulf_IscS"/>
    <property type="match status" value="1"/>
</dbReference>
<dbReference type="PIRSF" id="PIRSF005572">
    <property type="entry name" value="NifS"/>
    <property type="match status" value="1"/>
</dbReference>
<dbReference type="InterPro" id="IPR000192">
    <property type="entry name" value="Aminotrans_V_dom"/>
</dbReference>
<evidence type="ECO:0000256" key="8">
    <source>
        <dbReference type="ARBA" id="ARBA00023014"/>
    </source>
</evidence>
<evidence type="ECO:0000256" key="10">
    <source>
        <dbReference type="SAM" id="SignalP"/>
    </source>
</evidence>
<dbReference type="PANTHER" id="PTHR11601">
    <property type="entry name" value="CYSTEINE DESULFURYLASE FAMILY MEMBER"/>
    <property type="match status" value="1"/>
</dbReference>
<feature type="signal peptide" evidence="10">
    <location>
        <begin position="1"/>
        <end position="18"/>
    </location>
</feature>
<dbReference type="InterPro" id="IPR020578">
    <property type="entry name" value="Aminotrans_V_PyrdxlP_BS"/>
</dbReference>
<evidence type="ECO:0000256" key="7">
    <source>
        <dbReference type="ARBA" id="ARBA00023004"/>
    </source>
</evidence>
<dbReference type="EC" id="2.8.1.7" evidence="3"/>
<accession>A0A836KID5</accession>
<comment type="cofactor">
    <cofactor evidence="1 9">
        <name>pyridoxal 5'-phosphate</name>
        <dbReference type="ChEBI" id="CHEBI:597326"/>
    </cofactor>
</comment>
<dbReference type="Gene3D" id="3.40.640.10">
    <property type="entry name" value="Type I PLP-dependent aspartate aminotransferase-like (Major domain)"/>
    <property type="match status" value="1"/>
</dbReference>
<dbReference type="GO" id="GO:0044571">
    <property type="term" value="P:[2Fe-2S] cluster assembly"/>
    <property type="evidence" value="ECO:0007669"/>
    <property type="project" value="InterPro"/>
</dbReference>
<evidence type="ECO:0000256" key="4">
    <source>
        <dbReference type="ARBA" id="ARBA00022679"/>
    </source>
</evidence>
<dbReference type="PANTHER" id="PTHR11601:SF34">
    <property type="entry name" value="CYSTEINE DESULFURASE"/>
    <property type="match status" value="1"/>
</dbReference>
<comment type="caution">
    <text evidence="12">The sequence shown here is derived from an EMBL/GenBank/DDBJ whole genome shotgun (WGS) entry which is preliminary data.</text>
</comment>
<keyword evidence="5" id="KW-0479">Metal-binding</keyword>
<keyword evidence="6" id="KW-0663">Pyridoxal phosphate</keyword>
<dbReference type="InterPro" id="IPR016454">
    <property type="entry name" value="Cysteine_dSase"/>
</dbReference>
<dbReference type="EMBL" id="JAFEUZ010000027">
    <property type="protein sequence ID" value="KAG5475341.1"/>
    <property type="molecule type" value="Genomic_DNA"/>
</dbReference>
<keyword evidence="13" id="KW-1185">Reference proteome</keyword>
<dbReference type="InterPro" id="IPR015422">
    <property type="entry name" value="PyrdxlP-dep_Trfase_small"/>
</dbReference>
<dbReference type="GO" id="GO:0051536">
    <property type="term" value="F:iron-sulfur cluster binding"/>
    <property type="evidence" value="ECO:0007669"/>
    <property type="project" value="UniProtKB-KW"/>
</dbReference>
<dbReference type="InterPro" id="IPR015421">
    <property type="entry name" value="PyrdxlP-dep_Trfase_major"/>
</dbReference>
<evidence type="ECO:0000256" key="2">
    <source>
        <dbReference type="ARBA" id="ARBA00006490"/>
    </source>
</evidence>
<dbReference type="SUPFAM" id="SSF53383">
    <property type="entry name" value="PLP-dependent transferases"/>
    <property type="match status" value="1"/>
</dbReference>
<evidence type="ECO:0000256" key="5">
    <source>
        <dbReference type="ARBA" id="ARBA00022723"/>
    </source>
</evidence>
<dbReference type="GO" id="GO:0030170">
    <property type="term" value="F:pyridoxal phosphate binding"/>
    <property type="evidence" value="ECO:0007669"/>
    <property type="project" value="InterPro"/>
</dbReference>
<evidence type="ECO:0000256" key="1">
    <source>
        <dbReference type="ARBA" id="ARBA00001933"/>
    </source>
</evidence>
<dbReference type="GeneID" id="92513508"/>
<evidence type="ECO:0000259" key="11">
    <source>
        <dbReference type="Pfam" id="PF00266"/>
    </source>
</evidence>
<organism evidence="12 13">
    <name type="scientific">Leishmania martiniquensis</name>
    <dbReference type="NCBI Taxonomy" id="1580590"/>
    <lineage>
        <taxon>Eukaryota</taxon>
        <taxon>Discoba</taxon>
        <taxon>Euglenozoa</taxon>
        <taxon>Kinetoplastea</taxon>
        <taxon>Metakinetoplastina</taxon>
        <taxon>Trypanosomatida</taxon>
        <taxon>Trypanosomatidae</taxon>
        <taxon>Leishmaniinae</taxon>
        <taxon>Leishmania</taxon>
    </lineage>
</organism>
<dbReference type="KEGG" id="lmat:92513508"/>
<dbReference type="AlphaFoldDB" id="A0A836KID5"/>
<dbReference type="GO" id="GO:1990221">
    <property type="term" value="C:L-cysteine desulfurase complex"/>
    <property type="evidence" value="ECO:0007669"/>
    <property type="project" value="UniProtKB-ARBA"/>
</dbReference>
<dbReference type="InterPro" id="IPR010240">
    <property type="entry name" value="Cys_deSase_IscS"/>
</dbReference>
<evidence type="ECO:0000313" key="13">
    <source>
        <dbReference type="Proteomes" id="UP000673552"/>
    </source>
</evidence>
<keyword evidence="10" id="KW-0732">Signal</keyword>
<dbReference type="GO" id="GO:0005739">
    <property type="term" value="C:mitochondrion"/>
    <property type="evidence" value="ECO:0007669"/>
    <property type="project" value="TreeGrafter"/>
</dbReference>
<reference evidence="13" key="2">
    <citation type="journal article" date="2021" name="Sci. Data">
        <title>Chromosome-scale genome sequencing, assembly and annotation of six genomes from subfamily Leishmaniinae.</title>
        <authorList>
            <person name="Almutairi H."/>
            <person name="Urbaniak M.D."/>
            <person name="Bates M.D."/>
            <person name="Jariyapan N."/>
            <person name="Kwakye-Nuako G."/>
            <person name="Thomaz Soccol V."/>
            <person name="Al-Salem W.S."/>
            <person name="Dillon R.J."/>
            <person name="Bates P.A."/>
            <person name="Gatherer D."/>
        </authorList>
    </citation>
    <scope>NUCLEOTIDE SEQUENCE [LARGE SCALE GENOMIC DNA]</scope>
</reference>
<keyword evidence="7" id="KW-0408">Iron</keyword>
<dbReference type="NCBIfam" id="NF010611">
    <property type="entry name" value="PRK14012.1"/>
    <property type="match status" value="1"/>
</dbReference>
<dbReference type="FunFam" id="3.40.640.10:FF:000003">
    <property type="entry name" value="Cysteine desulfurase IscS"/>
    <property type="match status" value="1"/>
</dbReference>
<comment type="similarity">
    <text evidence="2">Belongs to the class-V pyridoxal-phosphate-dependent aminotransferase family. NifS/IscS subfamily.</text>
</comment>
<evidence type="ECO:0000256" key="9">
    <source>
        <dbReference type="RuleBase" id="RU004504"/>
    </source>
</evidence>
<dbReference type="GO" id="GO:0031071">
    <property type="term" value="F:cysteine desulfurase activity"/>
    <property type="evidence" value="ECO:0007669"/>
    <property type="project" value="UniProtKB-EC"/>
</dbReference>
<keyword evidence="4" id="KW-0808">Transferase</keyword>
<evidence type="ECO:0000313" key="12">
    <source>
        <dbReference type="EMBL" id="KAG5475341.1"/>
    </source>
</evidence>
<reference evidence="13" key="1">
    <citation type="journal article" date="2021" name="Microbiol. Resour. Announc.">
        <title>LGAAP: Leishmaniinae Genome Assembly and Annotation Pipeline.</title>
        <authorList>
            <person name="Almutairi H."/>
            <person name="Urbaniak M.D."/>
            <person name="Bates M.D."/>
            <person name="Jariyapan N."/>
            <person name="Kwakye-Nuako G."/>
            <person name="Thomaz-Soccol V."/>
            <person name="Al-Salem W.S."/>
            <person name="Dillon R.J."/>
            <person name="Bates P.A."/>
            <person name="Gatherer D."/>
        </authorList>
    </citation>
    <scope>NUCLEOTIDE SEQUENCE [LARGE SCALE GENOMIC DNA]</scope>
</reference>
<proteinExistence type="inferred from homology"/>
<dbReference type="PROSITE" id="PS00595">
    <property type="entry name" value="AA_TRANSFER_CLASS_5"/>
    <property type="match status" value="1"/>
</dbReference>
<feature type="chain" id="PRO_5032389936" description="cysteine desulfurase" evidence="10">
    <location>
        <begin position="19"/>
        <end position="440"/>
    </location>
</feature>
<dbReference type="Proteomes" id="UP000673552">
    <property type="component" value="Unassembled WGS sequence"/>
</dbReference>
<evidence type="ECO:0000256" key="6">
    <source>
        <dbReference type="ARBA" id="ARBA00022898"/>
    </source>
</evidence>
<evidence type="ECO:0000256" key="3">
    <source>
        <dbReference type="ARBA" id="ARBA00012239"/>
    </source>
</evidence>
<feature type="domain" description="Aminotransferase class V" evidence="11">
    <location>
        <begin position="44"/>
        <end position="406"/>
    </location>
</feature>
<dbReference type="OrthoDB" id="10250117at2759"/>